<name>A0A6A6PKZ0_9PEZI</name>
<feature type="non-terminal residue" evidence="4">
    <location>
        <position position="1"/>
    </location>
</feature>
<dbReference type="InterPro" id="IPR045138">
    <property type="entry name" value="MeCP2/MBD4"/>
</dbReference>
<comment type="subcellular location">
    <subcellularLocation>
        <location evidence="1">Nucleus</location>
    </subcellularLocation>
</comment>
<evidence type="ECO:0000259" key="3">
    <source>
        <dbReference type="Pfam" id="PF00730"/>
    </source>
</evidence>
<dbReference type="InterPro" id="IPR003265">
    <property type="entry name" value="HhH-GPD_domain"/>
</dbReference>
<dbReference type="EMBL" id="MU001639">
    <property type="protein sequence ID" value="KAF2480682.1"/>
    <property type="molecule type" value="Genomic_DNA"/>
</dbReference>
<dbReference type="SUPFAM" id="SSF48150">
    <property type="entry name" value="DNA-glycosylase"/>
    <property type="match status" value="1"/>
</dbReference>
<sequence length="221" mass="25563">STAPVPPISDSYFGIIQEKLWREPFWLLIAVTFLNKTTGRAAVPVFWELKKRYITPEALSDAPQEELEALIWHLGLQRQRSKRLISMARAWIAAPPKQGVRFRTLHYPSKTDGKEYKTTEPVEVDADDCAGALEIGHIPGCGPYAWDSWRIFCRDVLRCVAHDYNGSEAEIQGFIPEWMRVLPGDKELRACLRWMWLREGWIWNCETGAKRRAMDDEMERA</sequence>
<organism evidence="4 5">
    <name type="scientific">Neohortaea acidophila</name>
    <dbReference type="NCBI Taxonomy" id="245834"/>
    <lineage>
        <taxon>Eukaryota</taxon>
        <taxon>Fungi</taxon>
        <taxon>Dikarya</taxon>
        <taxon>Ascomycota</taxon>
        <taxon>Pezizomycotina</taxon>
        <taxon>Dothideomycetes</taxon>
        <taxon>Dothideomycetidae</taxon>
        <taxon>Mycosphaerellales</taxon>
        <taxon>Teratosphaeriaceae</taxon>
        <taxon>Neohortaea</taxon>
    </lineage>
</organism>
<dbReference type="Proteomes" id="UP000799767">
    <property type="component" value="Unassembled WGS sequence"/>
</dbReference>
<keyword evidence="2" id="KW-0539">Nucleus</keyword>
<dbReference type="GO" id="GO:0003677">
    <property type="term" value="F:DNA binding"/>
    <property type="evidence" value="ECO:0007669"/>
    <property type="project" value="InterPro"/>
</dbReference>
<dbReference type="InterPro" id="IPR011257">
    <property type="entry name" value="DNA_glycosylase"/>
</dbReference>
<dbReference type="GO" id="GO:0006285">
    <property type="term" value="P:base-excision repair, AP site formation"/>
    <property type="evidence" value="ECO:0007669"/>
    <property type="project" value="UniProtKB-ARBA"/>
</dbReference>
<dbReference type="RefSeq" id="XP_033587252.1">
    <property type="nucleotide sequence ID" value="XM_033730301.1"/>
</dbReference>
<evidence type="ECO:0000313" key="5">
    <source>
        <dbReference type="Proteomes" id="UP000799767"/>
    </source>
</evidence>
<dbReference type="GO" id="GO:0003824">
    <property type="term" value="F:catalytic activity"/>
    <property type="evidence" value="ECO:0007669"/>
    <property type="project" value="InterPro"/>
</dbReference>
<dbReference type="Pfam" id="PF00730">
    <property type="entry name" value="HhH-GPD"/>
    <property type="match status" value="1"/>
</dbReference>
<feature type="domain" description="HhH-GPD" evidence="3">
    <location>
        <begin position="36"/>
        <end position="115"/>
    </location>
</feature>
<dbReference type="PANTHER" id="PTHR15074:SF0">
    <property type="entry name" value="METHYL-CPG-BINDING DOMAIN PROTEIN 4-LIKE PROTEIN"/>
    <property type="match status" value="1"/>
</dbReference>
<dbReference type="GeneID" id="54471303"/>
<reference evidence="4" key="1">
    <citation type="journal article" date="2020" name="Stud. Mycol.">
        <title>101 Dothideomycetes genomes: a test case for predicting lifestyles and emergence of pathogens.</title>
        <authorList>
            <person name="Haridas S."/>
            <person name="Albert R."/>
            <person name="Binder M."/>
            <person name="Bloem J."/>
            <person name="Labutti K."/>
            <person name="Salamov A."/>
            <person name="Andreopoulos B."/>
            <person name="Baker S."/>
            <person name="Barry K."/>
            <person name="Bills G."/>
            <person name="Bluhm B."/>
            <person name="Cannon C."/>
            <person name="Castanera R."/>
            <person name="Culley D."/>
            <person name="Daum C."/>
            <person name="Ezra D."/>
            <person name="Gonzalez J."/>
            <person name="Henrissat B."/>
            <person name="Kuo A."/>
            <person name="Liang C."/>
            <person name="Lipzen A."/>
            <person name="Lutzoni F."/>
            <person name="Magnuson J."/>
            <person name="Mondo S."/>
            <person name="Nolan M."/>
            <person name="Ohm R."/>
            <person name="Pangilinan J."/>
            <person name="Park H.-J."/>
            <person name="Ramirez L."/>
            <person name="Alfaro M."/>
            <person name="Sun H."/>
            <person name="Tritt A."/>
            <person name="Yoshinaga Y."/>
            <person name="Zwiers L.-H."/>
            <person name="Turgeon B."/>
            <person name="Goodwin S."/>
            <person name="Spatafora J."/>
            <person name="Crous P."/>
            <person name="Grigoriev I."/>
        </authorList>
    </citation>
    <scope>NUCLEOTIDE SEQUENCE</scope>
    <source>
        <strain evidence="4">CBS 113389</strain>
    </source>
</reference>
<protein>
    <submittedName>
        <fullName evidence="4">DNA glycosylase</fullName>
    </submittedName>
</protein>
<evidence type="ECO:0000256" key="1">
    <source>
        <dbReference type="ARBA" id="ARBA00004123"/>
    </source>
</evidence>
<evidence type="ECO:0000313" key="4">
    <source>
        <dbReference type="EMBL" id="KAF2480682.1"/>
    </source>
</evidence>
<dbReference type="AlphaFoldDB" id="A0A6A6PKZ0"/>
<gene>
    <name evidence="4" type="ORF">BDY17DRAFT_236341</name>
</gene>
<keyword evidence="5" id="KW-1185">Reference proteome</keyword>
<accession>A0A6A6PKZ0</accession>
<feature type="non-terminal residue" evidence="4">
    <location>
        <position position="221"/>
    </location>
</feature>
<proteinExistence type="predicted"/>
<evidence type="ECO:0000256" key="2">
    <source>
        <dbReference type="ARBA" id="ARBA00023242"/>
    </source>
</evidence>
<dbReference type="PANTHER" id="PTHR15074">
    <property type="entry name" value="METHYL-CPG-BINDING PROTEIN"/>
    <property type="match status" value="1"/>
</dbReference>
<dbReference type="GO" id="GO:0005634">
    <property type="term" value="C:nucleus"/>
    <property type="evidence" value="ECO:0007669"/>
    <property type="project" value="UniProtKB-SubCell"/>
</dbReference>
<dbReference type="Gene3D" id="1.10.340.30">
    <property type="entry name" value="Hypothetical protein, domain 2"/>
    <property type="match status" value="1"/>
</dbReference>
<dbReference type="OrthoDB" id="10265068at2759"/>